<comment type="caution">
    <text evidence="4">The sequence shown here is derived from an EMBL/GenBank/DDBJ whole genome shotgun (WGS) entry which is preliminary data.</text>
</comment>
<organism evidence="4 5">
    <name type="scientific">Abyssibacter profundi</name>
    <dbReference type="NCBI Taxonomy" id="2182787"/>
    <lineage>
        <taxon>Bacteria</taxon>
        <taxon>Pseudomonadati</taxon>
        <taxon>Pseudomonadota</taxon>
        <taxon>Gammaproteobacteria</taxon>
        <taxon>Chromatiales</taxon>
        <taxon>Oceanococcaceae</taxon>
        <taxon>Abyssibacter</taxon>
    </lineage>
</organism>
<comment type="similarity">
    <text evidence="1">Belongs to the outer membrane OOP (TC 1.B.6) superfamily. OmpA family.</text>
</comment>
<dbReference type="SUPFAM" id="SSF56925">
    <property type="entry name" value="OMPA-like"/>
    <property type="match status" value="1"/>
</dbReference>
<dbReference type="GO" id="GO:0009279">
    <property type="term" value="C:cell outer membrane"/>
    <property type="evidence" value="ECO:0007669"/>
    <property type="project" value="InterPro"/>
</dbReference>
<evidence type="ECO:0000313" key="5">
    <source>
        <dbReference type="Proteomes" id="UP000251800"/>
    </source>
</evidence>
<reference evidence="4 5" key="1">
    <citation type="submission" date="2018-05" db="EMBL/GenBank/DDBJ databases">
        <title>Abyssibacter profundi OUC007T gen. nov., sp. nov, a marine bacterium isolated from seawater of the Mariana Trench.</title>
        <authorList>
            <person name="Zhou S."/>
        </authorList>
    </citation>
    <scope>NUCLEOTIDE SEQUENCE [LARGE SCALE GENOMIC DNA]</scope>
    <source>
        <strain evidence="4 5">OUC007</strain>
    </source>
</reference>
<sequence>MTAVVCGRVFVSARRAWMNRQTLLGKGRSTMQIKSGTVQHALMAVMAGASLLVSGVASAEWYVGARAGLSIVDKGSDATTTELRAMGEPNVTADVDDSDTAATLYGGYKIDGVIAIEASLYTLGSHDTSVSGTTTDADALAVKTAAVQPRSGDGISLAGVIFTDPVYGFEGRLRMGVAYWQSEFETTTSSGTRSFDDDGFDPMAGVGLWYTGFGRVKLGGDLDFYVINNDPVYLLTAGVEFQP</sequence>
<keyword evidence="2" id="KW-0626">Porin</keyword>
<evidence type="ECO:0000256" key="1">
    <source>
        <dbReference type="ARBA" id="ARBA00005710"/>
    </source>
</evidence>
<evidence type="ECO:0000259" key="3">
    <source>
        <dbReference type="Pfam" id="PF01389"/>
    </source>
</evidence>
<keyword evidence="2" id="KW-0813">Transport</keyword>
<name>A0A363UKF0_9GAMM</name>
<keyword evidence="2" id="KW-0812">Transmembrane</keyword>
<dbReference type="Proteomes" id="UP000251800">
    <property type="component" value="Unassembled WGS sequence"/>
</dbReference>
<keyword evidence="2" id="KW-0406">Ion transport</keyword>
<dbReference type="OrthoDB" id="5786186at2"/>
<feature type="domain" description="Outer membrane protein OmpA-like transmembrane" evidence="3">
    <location>
        <begin position="58"/>
        <end position="210"/>
    </location>
</feature>
<dbReference type="Gene3D" id="2.40.160.20">
    <property type="match status" value="1"/>
</dbReference>
<dbReference type="AlphaFoldDB" id="A0A363UKF0"/>
<dbReference type="InterPro" id="IPR011250">
    <property type="entry name" value="OMP/PagP_B-barrel"/>
</dbReference>
<accession>A0A363UKF0</accession>
<evidence type="ECO:0000313" key="4">
    <source>
        <dbReference type="EMBL" id="PWN55884.1"/>
    </source>
</evidence>
<dbReference type="GO" id="GO:0046930">
    <property type="term" value="C:pore complex"/>
    <property type="evidence" value="ECO:0007669"/>
    <property type="project" value="UniProtKB-KW"/>
</dbReference>
<protein>
    <recommendedName>
        <fullName evidence="3">Outer membrane protein OmpA-like transmembrane domain-containing protein</fullName>
    </recommendedName>
</protein>
<dbReference type="EMBL" id="QEQK01000008">
    <property type="protein sequence ID" value="PWN55884.1"/>
    <property type="molecule type" value="Genomic_DNA"/>
</dbReference>
<dbReference type="GO" id="GO:0015288">
    <property type="term" value="F:porin activity"/>
    <property type="evidence" value="ECO:0007669"/>
    <property type="project" value="UniProtKB-KW"/>
</dbReference>
<keyword evidence="5" id="KW-1185">Reference proteome</keyword>
<dbReference type="Pfam" id="PF01389">
    <property type="entry name" value="OmpA_membrane"/>
    <property type="match status" value="1"/>
</dbReference>
<evidence type="ECO:0000256" key="2">
    <source>
        <dbReference type="ARBA" id="ARBA00023114"/>
    </source>
</evidence>
<dbReference type="InterPro" id="IPR000498">
    <property type="entry name" value="OmpA-like_TM_dom"/>
</dbReference>
<proteinExistence type="inferred from homology"/>
<gene>
    <name evidence="4" type="ORF">DEH80_10740</name>
</gene>